<accession>A0A8S5SJD1</accession>
<protein>
    <submittedName>
        <fullName evidence="1">Uncharacterized protein</fullName>
    </submittedName>
</protein>
<proteinExistence type="predicted"/>
<evidence type="ECO:0000313" key="1">
    <source>
        <dbReference type="EMBL" id="DAF51141.1"/>
    </source>
</evidence>
<sequence length="48" mass="5561">MPTGRIPGRLNTNLTILQATCKNTYAIYSASFSRVRWQFPSPRKLYKL</sequence>
<reference evidence="1" key="1">
    <citation type="journal article" date="2021" name="Proc. Natl. Acad. Sci. U.S.A.">
        <title>A Catalog of Tens of Thousands of Viruses from Human Metagenomes Reveals Hidden Associations with Chronic Diseases.</title>
        <authorList>
            <person name="Tisza M.J."/>
            <person name="Buck C.B."/>
        </authorList>
    </citation>
    <scope>NUCLEOTIDE SEQUENCE</scope>
    <source>
        <strain evidence="1">Ct4Uy2</strain>
    </source>
</reference>
<name>A0A8S5SJD1_9CAUD</name>
<organism evidence="1">
    <name type="scientific">Siphoviridae sp. ct4Uy2</name>
    <dbReference type="NCBI Taxonomy" id="2827777"/>
    <lineage>
        <taxon>Viruses</taxon>
        <taxon>Duplodnaviria</taxon>
        <taxon>Heunggongvirae</taxon>
        <taxon>Uroviricota</taxon>
        <taxon>Caudoviricetes</taxon>
    </lineage>
</organism>
<dbReference type="EMBL" id="BK032610">
    <property type="protein sequence ID" value="DAF51141.1"/>
    <property type="molecule type" value="Genomic_DNA"/>
</dbReference>